<evidence type="ECO:0000313" key="2">
    <source>
        <dbReference type="EMBL" id="KAK7514931.1"/>
    </source>
</evidence>
<gene>
    <name evidence="2" type="ORF">IWZ03DRAFT_232904</name>
</gene>
<dbReference type="EMBL" id="JBBPHU010000008">
    <property type="protein sequence ID" value="KAK7514931.1"/>
    <property type="molecule type" value="Genomic_DNA"/>
</dbReference>
<sequence length="273" mass="30399">MTKTPRHDKVWVDRRPAAQGIVPCYWDSMAACGILACEVTRCRLTRGFRWPSVHRCSVARQAESPSAFPGSFLCSYASSDLISYAFADKYLMLRVPLFFTRWASFFADCIWPQTVAARLPRLWRSVLWFESFTSLHGTQLWSFLQVSVLVIAGANNTTAKTNISIRNYSSDLRLSIQAVSKLKGPSKHDGIVRGPGLGSLQCFLSQTLFFMSGATITLARSAQGLGTKQPGQIVQSPYVAVPTGLDHRLVKEKNGQHWDETPRGRTRPTDPSP</sequence>
<reference evidence="2 3" key="1">
    <citation type="submission" date="2024-04" db="EMBL/GenBank/DDBJ databases">
        <title>Phyllosticta paracitricarpa is synonymous to the EU quarantine fungus P. citricarpa based on phylogenomic analyses.</title>
        <authorList>
            <consortium name="Lawrence Berkeley National Laboratory"/>
            <person name="Van Ingen-Buijs V.A."/>
            <person name="Van Westerhoven A.C."/>
            <person name="Haridas S."/>
            <person name="Skiadas P."/>
            <person name="Martin F."/>
            <person name="Groenewald J.Z."/>
            <person name="Crous P.W."/>
            <person name="Seidl M.F."/>
        </authorList>
    </citation>
    <scope>NUCLEOTIDE SEQUENCE [LARGE SCALE GENOMIC DNA]</scope>
    <source>
        <strain evidence="2 3">CBS 123371</strain>
    </source>
</reference>
<proteinExistence type="predicted"/>
<comment type="caution">
    <text evidence="2">The sequence shown here is derived from an EMBL/GenBank/DDBJ whole genome shotgun (WGS) entry which is preliminary data.</text>
</comment>
<organism evidence="2 3">
    <name type="scientific">Phyllosticta citriasiana</name>
    <dbReference type="NCBI Taxonomy" id="595635"/>
    <lineage>
        <taxon>Eukaryota</taxon>
        <taxon>Fungi</taxon>
        <taxon>Dikarya</taxon>
        <taxon>Ascomycota</taxon>
        <taxon>Pezizomycotina</taxon>
        <taxon>Dothideomycetes</taxon>
        <taxon>Dothideomycetes incertae sedis</taxon>
        <taxon>Botryosphaeriales</taxon>
        <taxon>Phyllostictaceae</taxon>
        <taxon>Phyllosticta</taxon>
    </lineage>
</organism>
<evidence type="ECO:0000313" key="3">
    <source>
        <dbReference type="Proteomes" id="UP001363622"/>
    </source>
</evidence>
<evidence type="ECO:0000256" key="1">
    <source>
        <dbReference type="SAM" id="MobiDB-lite"/>
    </source>
</evidence>
<keyword evidence="3" id="KW-1185">Reference proteome</keyword>
<feature type="region of interest" description="Disordered" evidence="1">
    <location>
        <begin position="250"/>
        <end position="273"/>
    </location>
</feature>
<protein>
    <submittedName>
        <fullName evidence="2">Uncharacterized protein</fullName>
    </submittedName>
</protein>
<dbReference type="Proteomes" id="UP001363622">
    <property type="component" value="Unassembled WGS sequence"/>
</dbReference>
<feature type="compositionally biased region" description="Basic and acidic residues" evidence="1">
    <location>
        <begin position="250"/>
        <end position="263"/>
    </location>
</feature>
<accession>A0ABR1KHM1</accession>
<name>A0ABR1KHM1_9PEZI</name>